<keyword evidence="2" id="KW-0413">Isomerase</keyword>
<dbReference type="OrthoDB" id="1934145at2759"/>
<keyword evidence="1" id="KW-1133">Transmembrane helix</keyword>
<dbReference type="GO" id="GO:0016853">
    <property type="term" value="F:isomerase activity"/>
    <property type="evidence" value="ECO:0007669"/>
    <property type="project" value="UniProtKB-KW"/>
</dbReference>
<organism evidence="2 3">
    <name type="scientific">Thalictrum thalictroides</name>
    <name type="common">Rue-anemone</name>
    <name type="synonym">Anemone thalictroides</name>
    <dbReference type="NCBI Taxonomy" id="46969"/>
    <lineage>
        <taxon>Eukaryota</taxon>
        <taxon>Viridiplantae</taxon>
        <taxon>Streptophyta</taxon>
        <taxon>Embryophyta</taxon>
        <taxon>Tracheophyta</taxon>
        <taxon>Spermatophyta</taxon>
        <taxon>Magnoliopsida</taxon>
        <taxon>Ranunculales</taxon>
        <taxon>Ranunculaceae</taxon>
        <taxon>Thalictroideae</taxon>
        <taxon>Thalictrum</taxon>
    </lineage>
</organism>
<protein>
    <submittedName>
        <fullName evidence="2">Fkbp-type peptidyl-prolyl cis-trans isomerase</fullName>
    </submittedName>
</protein>
<keyword evidence="1" id="KW-0472">Membrane</keyword>
<reference evidence="2 3" key="1">
    <citation type="submission" date="2020-06" db="EMBL/GenBank/DDBJ databases">
        <title>Transcriptomic and genomic resources for Thalictrum thalictroides and T. hernandezii: Facilitating candidate gene discovery in an emerging model plant lineage.</title>
        <authorList>
            <person name="Arias T."/>
            <person name="Riano-Pachon D.M."/>
            <person name="Di Stilio V.S."/>
        </authorList>
    </citation>
    <scope>NUCLEOTIDE SEQUENCE [LARGE SCALE GENOMIC DNA]</scope>
    <source>
        <strain evidence="3">cv. WT478/WT964</strain>
        <tissue evidence="2">Leaves</tissue>
    </source>
</reference>
<dbReference type="Proteomes" id="UP000554482">
    <property type="component" value="Unassembled WGS sequence"/>
</dbReference>
<evidence type="ECO:0000313" key="2">
    <source>
        <dbReference type="EMBL" id="KAF5182462.1"/>
    </source>
</evidence>
<dbReference type="AlphaFoldDB" id="A0A7J6VDR6"/>
<comment type="caution">
    <text evidence="2">The sequence shown here is derived from an EMBL/GenBank/DDBJ whole genome shotgun (WGS) entry which is preliminary data.</text>
</comment>
<evidence type="ECO:0000256" key="1">
    <source>
        <dbReference type="SAM" id="Phobius"/>
    </source>
</evidence>
<feature type="transmembrane region" description="Helical" evidence="1">
    <location>
        <begin position="40"/>
        <end position="57"/>
    </location>
</feature>
<sequence>MGFSPYTERVNGKLATLGLAALLLVELATGKTVIRYHTPAIVFIQIYFVTAVSAVFVKYEKERISIWPESDVVNVKQ</sequence>
<name>A0A7J6VDR6_THATH</name>
<proteinExistence type="predicted"/>
<dbReference type="EMBL" id="JABWDY010034708">
    <property type="protein sequence ID" value="KAF5182462.1"/>
    <property type="molecule type" value="Genomic_DNA"/>
</dbReference>
<keyword evidence="1" id="KW-0812">Transmembrane</keyword>
<dbReference type="SUPFAM" id="SSF103511">
    <property type="entry name" value="Chlorophyll a-b binding protein"/>
    <property type="match status" value="1"/>
</dbReference>
<accession>A0A7J6VDR6</accession>
<evidence type="ECO:0000313" key="3">
    <source>
        <dbReference type="Proteomes" id="UP000554482"/>
    </source>
</evidence>
<gene>
    <name evidence="2" type="ORF">FRX31_027961</name>
</gene>
<keyword evidence="3" id="KW-1185">Reference proteome</keyword>